<dbReference type="OrthoDB" id="270720at2759"/>
<accession>A0A813F6F0</accession>
<name>A0A813F6F0_POLGL</name>
<evidence type="ECO:0000313" key="2">
    <source>
        <dbReference type="EMBL" id="CAE8608104.1"/>
    </source>
</evidence>
<dbReference type="EMBL" id="CAJNNV010022437">
    <property type="protein sequence ID" value="CAE8608104.1"/>
    <property type="molecule type" value="Genomic_DNA"/>
</dbReference>
<reference evidence="2" key="1">
    <citation type="submission" date="2021-02" db="EMBL/GenBank/DDBJ databases">
        <authorList>
            <person name="Dougan E. K."/>
            <person name="Rhodes N."/>
            <person name="Thang M."/>
            <person name="Chan C."/>
        </authorList>
    </citation>
    <scope>NUCLEOTIDE SEQUENCE</scope>
</reference>
<dbReference type="SUPFAM" id="SSF82185">
    <property type="entry name" value="Histone H3 K4-specific methyltransferase SET7/9 N-terminal domain"/>
    <property type="match status" value="1"/>
</dbReference>
<dbReference type="InterPro" id="IPR003409">
    <property type="entry name" value="MORN"/>
</dbReference>
<sequence length="306" mass="33840">DHSYNADYLRLAVVVPDSGAATFQQVYEGICKRAGEVSLVKNRLTDEVDENEKSAGAMFVLLHCRLASGGHVFEVQIRFASFDALIPAALRGQHTANKWLSTLRRLHPFLPGEPDHYQGQLKVEDGEIEFKEPRPANKLPGLPDGRGIMFYSESGDCYQGDFRVGYPHGQGLFRYAKGEVYEGGFKAGKKHGQGILRYNDLDIYEGSFRADKKHGPGIYHYADGSVEVGNYAMDSEVYPQVVWNAERSKSWLLVDQEQLAPVDPVDAVKLAKDMGFEDAPPSKPVIAALEDDESLHLAINPSAPEA</sequence>
<dbReference type="Proteomes" id="UP000654075">
    <property type="component" value="Unassembled WGS sequence"/>
</dbReference>
<evidence type="ECO:0000313" key="3">
    <source>
        <dbReference type="Proteomes" id="UP000654075"/>
    </source>
</evidence>
<proteinExistence type="predicted"/>
<dbReference type="AlphaFoldDB" id="A0A813F6F0"/>
<dbReference type="Pfam" id="PF02493">
    <property type="entry name" value="MORN"/>
    <property type="match status" value="3"/>
</dbReference>
<dbReference type="SMART" id="SM00698">
    <property type="entry name" value="MORN"/>
    <property type="match status" value="3"/>
</dbReference>
<evidence type="ECO:0008006" key="4">
    <source>
        <dbReference type="Google" id="ProtNLM"/>
    </source>
</evidence>
<dbReference type="Gene3D" id="2.20.110.10">
    <property type="entry name" value="Histone H3 K4-specific methyltransferase SET7/9 N-terminal domain"/>
    <property type="match status" value="2"/>
</dbReference>
<organism evidence="2 3">
    <name type="scientific">Polarella glacialis</name>
    <name type="common">Dinoflagellate</name>
    <dbReference type="NCBI Taxonomy" id="89957"/>
    <lineage>
        <taxon>Eukaryota</taxon>
        <taxon>Sar</taxon>
        <taxon>Alveolata</taxon>
        <taxon>Dinophyceae</taxon>
        <taxon>Suessiales</taxon>
        <taxon>Suessiaceae</taxon>
        <taxon>Polarella</taxon>
    </lineage>
</organism>
<dbReference type="PANTHER" id="PTHR23084:SF263">
    <property type="entry name" value="MORN REPEAT-CONTAINING PROTEIN 1"/>
    <property type="match status" value="1"/>
</dbReference>
<gene>
    <name evidence="2" type="ORF">PGLA1383_LOCUS25990</name>
</gene>
<dbReference type="PANTHER" id="PTHR23084">
    <property type="entry name" value="PHOSPHATIDYLINOSITOL-4-PHOSPHATE 5-KINASE RELATED"/>
    <property type="match status" value="1"/>
</dbReference>
<keyword evidence="3" id="KW-1185">Reference proteome</keyword>
<protein>
    <recommendedName>
        <fullName evidence="4">MORN repeat-containing protein 5</fullName>
    </recommendedName>
</protein>
<keyword evidence="1" id="KW-0677">Repeat</keyword>
<comment type="caution">
    <text evidence="2">The sequence shown here is derived from an EMBL/GenBank/DDBJ whole genome shotgun (WGS) entry which is preliminary data.</text>
</comment>
<evidence type="ECO:0000256" key="1">
    <source>
        <dbReference type="ARBA" id="ARBA00022737"/>
    </source>
</evidence>
<feature type="non-terminal residue" evidence="2">
    <location>
        <position position="1"/>
    </location>
</feature>